<keyword evidence="7 8" id="KW-0472">Membrane</keyword>
<dbReference type="InterPro" id="IPR004698">
    <property type="entry name" value="Zn/Fe_permease_fun/pln"/>
</dbReference>
<feature type="signal peptide" evidence="9">
    <location>
        <begin position="1"/>
        <end position="27"/>
    </location>
</feature>
<protein>
    <submittedName>
        <fullName evidence="10">Zinc transporter 8-like protein</fullName>
    </submittedName>
</protein>
<evidence type="ECO:0000256" key="4">
    <source>
        <dbReference type="ARBA" id="ARBA00022692"/>
    </source>
</evidence>
<evidence type="ECO:0000313" key="10">
    <source>
        <dbReference type="EMBL" id="KAF3340958.1"/>
    </source>
</evidence>
<dbReference type="PANTHER" id="PTHR11040">
    <property type="entry name" value="ZINC/IRON TRANSPORTER"/>
    <property type="match status" value="1"/>
</dbReference>
<keyword evidence="6 8" id="KW-0406">Ion transport</keyword>
<keyword evidence="11" id="KW-1185">Reference proteome</keyword>
<evidence type="ECO:0000256" key="9">
    <source>
        <dbReference type="SAM" id="SignalP"/>
    </source>
</evidence>
<feature type="chain" id="PRO_5032448430" evidence="9">
    <location>
        <begin position="28"/>
        <end position="363"/>
    </location>
</feature>
<dbReference type="GO" id="GO:0005886">
    <property type="term" value="C:plasma membrane"/>
    <property type="evidence" value="ECO:0007669"/>
    <property type="project" value="UniProtKB-SubCell"/>
</dbReference>
<feature type="transmembrane region" description="Helical" evidence="8">
    <location>
        <begin position="339"/>
        <end position="360"/>
    </location>
</feature>
<evidence type="ECO:0000256" key="3">
    <source>
        <dbReference type="ARBA" id="ARBA00022448"/>
    </source>
</evidence>
<comment type="similarity">
    <text evidence="2 8">Belongs to the ZIP transporter (TC 2.A.5) family.</text>
</comment>
<dbReference type="Pfam" id="PF02535">
    <property type="entry name" value="Zip"/>
    <property type="match status" value="1"/>
</dbReference>
<dbReference type="Proteomes" id="UP000623129">
    <property type="component" value="Unassembled WGS sequence"/>
</dbReference>
<evidence type="ECO:0000256" key="2">
    <source>
        <dbReference type="ARBA" id="ARBA00006939"/>
    </source>
</evidence>
<gene>
    <name evidence="10" type="ORF">FCM35_KLT09802</name>
</gene>
<keyword evidence="9" id="KW-0732">Signal</keyword>
<evidence type="ECO:0000256" key="5">
    <source>
        <dbReference type="ARBA" id="ARBA00022989"/>
    </source>
</evidence>
<name>A0A833RUH0_9POAL</name>
<accession>A0A833RUH0</accession>
<feature type="transmembrane region" description="Helical" evidence="8">
    <location>
        <begin position="122"/>
        <end position="147"/>
    </location>
</feature>
<reference evidence="10" key="1">
    <citation type="submission" date="2020-01" db="EMBL/GenBank/DDBJ databases">
        <title>Genome sequence of Kobresia littledalei, the first chromosome-level genome in the family Cyperaceae.</title>
        <authorList>
            <person name="Qu G."/>
        </authorList>
    </citation>
    <scope>NUCLEOTIDE SEQUENCE</scope>
    <source>
        <strain evidence="10">C.B.Clarke</strain>
        <tissue evidence="10">Leaf</tissue>
    </source>
</reference>
<evidence type="ECO:0000256" key="6">
    <source>
        <dbReference type="ARBA" id="ARBA00023065"/>
    </source>
</evidence>
<evidence type="ECO:0000256" key="7">
    <source>
        <dbReference type="ARBA" id="ARBA00023136"/>
    </source>
</evidence>
<dbReference type="EMBL" id="SWLB01000002">
    <property type="protein sequence ID" value="KAF3340958.1"/>
    <property type="molecule type" value="Genomic_DNA"/>
</dbReference>
<comment type="subcellular location">
    <subcellularLocation>
        <location evidence="1">Cell membrane</location>
        <topology evidence="1">Multi-pass membrane protein</topology>
    </subcellularLocation>
    <subcellularLocation>
        <location evidence="8">Membrane</location>
        <topology evidence="8">Multi-pass membrane protein</topology>
    </subcellularLocation>
</comment>
<organism evidence="10 11">
    <name type="scientific">Carex littledalei</name>
    <dbReference type="NCBI Taxonomy" id="544730"/>
    <lineage>
        <taxon>Eukaryota</taxon>
        <taxon>Viridiplantae</taxon>
        <taxon>Streptophyta</taxon>
        <taxon>Embryophyta</taxon>
        <taxon>Tracheophyta</taxon>
        <taxon>Spermatophyta</taxon>
        <taxon>Magnoliopsida</taxon>
        <taxon>Liliopsida</taxon>
        <taxon>Poales</taxon>
        <taxon>Cyperaceae</taxon>
        <taxon>Cyperoideae</taxon>
        <taxon>Cariceae</taxon>
        <taxon>Carex</taxon>
        <taxon>Carex subgen. Euthyceras</taxon>
    </lineage>
</organism>
<dbReference type="OrthoDB" id="448280at2759"/>
<sequence>MARLCWSSVTLLLVLVTLCLLPLTAHSSGCECSEEESGIDKTEARKLHIVAIFAILAASTIGCSIPALGRWIPAISPEKDYFFLIKAFAAGVILATGFIHILPDAFEKLTSPCLPDSPWQDFPFAGFGAMVAAIGTLMMDTIATGYFSRRHFKKAASSVNDLEATVEAEQGHADHVHMHTHASHGHAHGAAMMVDATTNGDSQLIRNRVISKVLELGIIVHSVIIGMSVGASDTPSTIRPLIAALTFHQFFEGLGLGSCIAQAKFHLKSVVIMSIFFSLTTPVGIVIGIGIASSYNENSHTALIVEGLLDSVSAGILIYMSLVDLLAEDFMNPRVQNRGMLQLLINIFLLLGAGLMSLLAKWA</sequence>
<evidence type="ECO:0000313" key="11">
    <source>
        <dbReference type="Proteomes" id="UP000623129"/>
    </source>
</evidence>
<dbReference type="NCBIfam" id="TIGR00820">
    <property type="entry name" value="zip"/>
    <property type="match status" value="1"/>
</dbReference>
<dbReference type="GO" id="GO:0005385">
    <property type="term" value="F:zinc ion transmembrane transporter activity"/>
    <property type="evidence" value="ECO:0007669"/>
    <property type="project" value="InterPro"/>
</dbReference>
<dbReference type="AlphaFoldDB" id="A0A833RUH0"/>
<evidence type="ECO:0000256" key="1">
    <source>
        <dbReference type="ARBA" id="ARBA00004651"/>
    </source>
</evidence>
<feature type="transmembrane region" description="Helical" evidence="8">
    <location>
        <begin position="81"/>
        <end position="102"/>
    </location>
</feature>
<dbReference type="InterPro" id="IPR003689">
    <property type="entry name" value="ZIP"/>
</dbReference>
<feature type="transmembrane region" description="Helical" evidence="8">
    <location>
        <begin position="48"/>
        <end position="69"/>
    </location>
</feature>
<evidence type="ECO:0000256" key="8">
    <source>
        <dbReference type="RuleBase" id="RU362088"/>
    </source>
</evidence>
<comment type="caution">
    <text evidence="8">Lacks conserved residue(s) required for the propagation of feature annotation.</text>
</comment>
<feature type="transmembrane region" description="Helical" evidence="8">
    <location>
        <begin position="307"/>
        <end position="327"/>
    </location>
</feature>
<keyword evidence="4 8" id="KW-0812">Transmembrane</keyword>
<keyword evidence="3 8" id="KW-0813">Transport</keyword>
<feature type="transmembrane region" description="Helical" evidence="8">
    <location>
        <begin position="270"/>
        <end position="295"/>
    </location>
</feature>
<keyword evidence="5 8" id="KW-1133">Transmembrane helix</keyword>
<proteinExistence type="inferred from homology"/>
<dbReference type="PANTHER" id="PTHR11040:SF35">
    <property type="entry name" value="ZINC TRANSPORTER 5"/>
    <property type="match status" value="1"/>
</dbReference>
<comment type="caution">
    <text evidence="10">The sequence shown here is derived from an EMBL/GenBank/DDBJ whole genome shotgun (WGS) entry which is preliminary data.</text>
</comment>